<dbReference type="PROSITE" id="PS51999">
    <property type="entry name" value="ZF_GRF"/>
    <property type="match status" value="1"/>
</dbReference>
<evidence type="ECO:0000256" key="4">
    <source>
        <dbReference type="PROSITE-ProRule" id="PRU01343"/>
    </source>
</evidence>
<sequence length="116" mass="12919">MSRGFSHPLSSCSCGSRNHSVSSPGTVSGSMSGTPHCHCGEIAVLRVARTAKNCGKQFWGCPHYKSVGEDFKACNYFKWCTEDNGDERDATIARQSQRIRQLEKDLIDSEKWLMMV</sequence>
<proteinExistence type="predicted"/>
<keyword evidence="1" id="KW-0479">Metal-binding</keyword>
<evidence type="ECO:0000256" key="5">
    <source>
        <dbReference type="SAM" id="MobiDB-lite"/>
    </source>
</evidence>
<organism evidence="7 8">
    <name type="scientific">Vigna unguiculata</name>
    <name type="common">Cowpea</name>
    <dbReference type="NCBI Taxonomy" id="3917"/>
    <lineage>
        <taxon>Eukaryota</taxon>
        <taxon>Viridiplantae</taxon>
        <taxon>Streptophyta</taxon>
        <taxon>Embryophyta</taxon>
        <taxon>Tracheophyta</taxon>
        <taxon>Spermatophyta</taxon>
        <taxon>Magnoliopsida</taxon>
        <taxon>eudicotyledons</taxon>
        <taxon>Gunneridae</taxon>
        <taxon>Pentapetalae</taxon>
        <taxon>rosids</taxon>
        <taxon>fabids</taxon>
        <taxon>Fabales</taxon>
        <taxon>Fabaceae</taxon>
        <taxon>Papilionoideae</taxon>
        <taxon>50 kb inversion clade</taxon>
        <taxon>NPAAA clade</taxon>
        <taxon>indigoferoid/millettioid clade</taxon>
        <taxon>Phaseoleae</taxon>
        <taxon>Vigna</taxon>
    </lineage>
</organism>
<dbReference type="Pfam" id="PF06839">
    <property type="entry name" value="Zn_ribbon_GRF"/>
    <property type="match status" value="1"/>
</dbReference>
<evidence type="ECO:0000256" key="2">
    <source>
        <dbReference type="ARBA" id="ARBA00022771"/>
    </source>
</evidence>
<evidence type="ECO:0000256" key="1">
    <source>
        <dbReference type="ARBA" id="ARBA00022723"/>
    </source>
</evidence>
<feature type="compositionally biased region" description="Polar residues" evidence="5">
    <location>
        <begin position="8"/>
        <end position="33"/>
    </location>
</feature>
<evidence type="ECO:0000259" key="6">
    <source>
        <dbReference type="PROSITE" id="PS51999"/>
    </source>
</evidence>
<keyword evidence="8" id="KW-1185">Reference proteome</keyword>
<dbReference type="GO" id="GO:0008270">
    <property type="term" value="F:zinc ion binding"/>
    <property type="evidence" value="ECO:0007669"/>
    <property type="project" value="UniProtKB-KW"/>
</dbReference>
<evidence type="ECO:0000256" key="3">
    <source>
        <dbReference type="ARBA" id="ARBA00022833"/>
    </source>
</evidence>
<dbReference type="PANTHER" id="PTHR33248">
    <property type="entry name" value="ZINC ION-BINDING PROTEIN"/>
    <property type="match status" value="1"/>
</dbReference>
<evidence type="ECO:0000313" key="7">
    <source>
        <dbReference type="EMBL" id="QCE11509.1"/>
    </source>
</evidence>
<evidence type="ECO:0000313" key="8">
    <source>
        <dbReference type="Proteomes" id="UP000501690"/>
    </source>
</evidence>
<accession>A0A4D6NG30</accession>
<keyword evidence="2 4" id="KW-0863">Zinc-finger</keyword>
<dbReference type="AlphaFoldDB" id="A0A4D6NG30"/>
<reference evidence="7 8" key="1">
    <citation type="submission" date="2019-04" db="EMBL/GenBank/DDBJ databases">
        <title>An improved genome assembly and genetic linkage map for asparagus bean, Vigna unguiculata ssp. sesquipedialis.</title>
        <authorList>
            <person name="Xia Q."/>
            <person name="Zhang R."/>
            <person name="Dong Y."/>
        </authorList>
    </citation>
    <scope>NUCLEOTIDE SEQUENCE [LARGE SCALE GENOMIC DNA]</scope>
    <source>
        <tissue evidence="7">Leaf</tissue>
    </source>
</reference>
<dbReference type="InterPro" id="IPR010666">
    <property type="entry name" value="Znf_GRF"/>
</dbReference>
<feature type="domain" description="GRF-type" evidence="6">
    <location>
        <begin position="37"/>
        <end position="83"/>
    </location>
</feature>
<keyword evidence="3" id="KW-0862">Zinc</keyword>
<name>A0A4D6NG30_VIGUN</name>
<protein>
    <recommendedName>
        <fullName evidence="6">GRF-type domain-containing protein</fullName>
    </recommendedName>
</protein>
<dbReference type="Proteomes" id="UP000501690">
    <property type="component" value="Linkage Group LG10"/>
</dbReference>
<feature type="region of interest" description="Disordered" evidence="5">
    <location>
        <begin position="1"/>
        <end position="33"/>
    </location>
</feature>
<gene>
    <name evidence="7" type="ORF">DEO72_LG10g2742</name>
</gene>
<dbReference type="EMBL" id="CP039354">
    <property type="protein sequence ID" value="QCE11509.1"/>
    <property type="molecule type" value="Genomic_DNA"/>
</dbReference>